<dbReference type="Proteomes" id="UP000308600">
    <property type="component" value="Unassembled WGS sequence"/>
</dbReference>
<sequence>MHSTTIITGPPRLPLELEQEIFELAAHRYPEVTVSLTLVAHRVQIWIEKIIYKTISLSTQRKCTLFLRTLDSRPPEFFSSHVKAICLPYFLDTRQASRIVSLCSRVENLGCWAQRGWGGPPIFVSGAPDDSGITGCGNPSSAPGTGYMQLSIGPDHRSHSPPPSDAAGSNSTSGGPKPRRLSITLRDLFPLALSFPLPNPGTLNSIHPTTPHSHGENSRTPDFTHPLFKNITHLRINDPWTSWTSWCRNLSQIPHLTHLALDFSGMGLGLGTGVGADVRIERIKRVLLDDVVSACKGLKVCVLYVGRGEVKSVEEIFRAESEGDAELAWDDEEIEGVESNVVDGTQQKEEDPEQRARKELIRAKSKIVVMQYGNPLENWEADARGALCHWKIAEKVVDARREERRNR</sequence>
<evidence type="ECO:0000313" key="2">
    <source>
        <dbReference type="Proteomes" id="UP000308600"/>
    </source>
</evidence>
<evidence type="ECO:0000313" key="1">
    <source>
        <dbReference type="EMBL" id="TFK67703.1"/>
    </source>
</evidence>
<accession>A0ACD3AP41</accession>
<proteinExistence type="predicted"/>
<gene>
    <name evidence="1" type="ORF">BDN72DRAFT_842717</name>
</gene>
<keyword evidence="2" id="KW-1185">Reference proteome</keyword>
<dbReference type="EMBL" id="ML208369">
    <property type="protein sequence ID" value="TFK67703.1"/>
    <property type="molecule type" value="Genomic_DNA"/>
</dbReference>
<reference evidence="1 2" key="1">
    <citation type="journal article" date="2019" name="Nat. Ecol. Evol.">
        <title>Megaphylogeny resolves global patterns of mushroom evolution.</title>
        <authorList>
            <person name="Varga T."/>
            <person name="Krizsan K."/>
            <person name="Foldi C."/>
            <person name="Dima B."/>
            <person name="Sanchez-Garcia M."/>
            <person name="Sanchez-Ramirez S."/>
            <person name="Szollosi G.J."/>
            <person name="Szarkandi J.G."/>
            <person name="Papp V."/>
            <person name="Albert L."/>
            <person name="Andreopoulos W."/>
            <person name="Angelini C."/>
            <person name="Antonin V."/>
            <person name="Barry K.W."/>
            <person name="Bougher N.L."/>
            <person name="Buchanan P."/>
            <person name="Buyck B."/>
            <person name="Bense V."/>
            <person name="Catcheside P."/>
            <person name="Chovatia M."/>
            <person name="Cooper J."/>
            <person name="Damon W."/>
            <person name="Desjardin D."/>
            <person name="Finy P."/>
            <person name="Geml J."/>
            <person name="Haridas S."/>
            <person name="Hughes K."/>
            <person name="Justo A."/>
            <person name="Karasinski D."/>
            <person name="Kautmanova I."/>
            <person name="Kiss B."/>
            <person name="Kocsube S."/>
            <person name="Kotiranta H."/>
            <person name="LaButti K.M."/>
            <person name="Lechner B.E."/>
            <person name="Liimatainen K."/>
            <person name="Lipzen A."/>
            <person name="Lukacs Z."/>
            <person name="Mihaltcheva S."/>
            <person name="Morgado L.N."/>
            <person name="Niskanen T."/>
            <person name="Noordeloos M.E."/>
            <person name="Ohm R.A."/>
            <person name="Ortiz-Santana B."/>
            <person name="Ovrebo C."/>
            <person name="Racz N."/>
            <person name="Riley R."/>
            <person name="Savchenko A."/>
            <person name="Shiryaev A."/>
            <person name="Soop K."/>
            <person name="Spirin V."/>
            <person name="Szebenyi C."/>
            <person name="Tomsovsky M."/>
            <person name="Tulloss R.E."/>
            <person name="Uehling J."/>
            <person name="Grigoriev I.V."/>
            <person name="Vagvolgyi C."/>
            <person name="Papp T."/>
            <person name="Martin F.M."/>
            <person name="Miettinen O."/>
            <person name="Hibbett D.S."/>
            <person name="Nagy L.G."/>
        </authorList>
    </citation>
    <scope>NUCLEOTIDE SEQUENCE [LARGE SCALE GENOMIC DNA]</scope>
    <source>
        <strain evidence="1 2">NL-1719</strain>
    </source>
</reference>
<name>A0ACD3AP41_9AGAR</name>
<protein>
    <submittedName>
        <fullName evidence="1">Uncharacterized protein</fullName>
    </submittedName>
</protein>
<organism evidence="1 2">
    <name type="scientific">Pluteus cervinus</name>
    <dbReference type="NCBI Taxonomy" id="181527"/>
    <lineage>
        <taxon>Eukaryota</taxon>
        <taxon>Fungi</taxon>
        <taxon>Dikarya</taxon>
        <taxon>Basidiomycota</taxon>
        <taxon>Agaricomycotina</taxon>
        <taxon>Agaricomycetes</taxon>
        <taxon>Agaricomycetidae</taxon>
        <taxon>Agaricales</taxon>
        <taxon>Pluteineae</taxon>
        <taxon>Pluteaceae</taxon>
        <taxon>Pluteus</taxon>
    </lineage>
</organism>